<reference evidence="1" key="1">
    <citation type="journal article" date="2019" name="Sci. Rep.">
        <title>Draft genome of Tanacetum cinerariifolium, the natural source of mosquito coil.</title>
        <authorList>
            <person name="Yamashiro T."/>
            <person name="Shiraishi A."/>
            <person name="Satake H."/>
            <person name="Nakayama K."/>
        </authorList>
    </citation>
    <scope>NUCLEOTIDE SEQUENCE</scope>
</reference>
<proteinExistence type="predicted"/>
<dbReference type="AlphaFoldDB" id="A0A699WWV3"/>
<gene>
    <name evidence="1" type="ORF">Tci_923242</name>
</gene>
<comment type="caution">
    <text evidence="1">The sequence shown here is derived from an EMBL/GenBank/DDBJ whole genome shotgun (WGS) entry which is preliminary data.</text>
</comment>
<name>A0A699WWV3_TANCI</name>
<organism evidence="1">
    <name type="scientific">Tanacetum cinerariifolium</name>
    <name type="common">Dalmatian daisy</name>
    <name type="synonym">Chrysanthemum cinerariifolium</name>
    <dbReference type="NCBI Taxonomy" id="118510"/>
    <lineage>
        <taxon>Eukaryota</taxon>
        <taxon>Viridiplantae</taxon>
        <taxon>Streptophyta</taxon>
        <taxon>Embryophyta</taxon>
        <taxon>Tracheophyta</taxon>
        <taxon>Spermatophyta</taxon>
        <taxon>Magnoliopsida</taxon>
        <taxon>eudicotyledons</taxon>
        <taxon>Gunneridae</taxon>
        <taxon>Pentapetalae</taxon>
        <taxon>asterids</taxon>
        <taxon>campanulids</taxon>
        <taxon>Asterales</taxon>
        <taxon>Asteraceae</taxon>
        <taxon>Asteroideae</taxon>
        <taxon>Anthemideae</taxon>
        <taxon>Anthemidinae</taxon>
        <taxon>Tanacetum</taxon>
    </lineage>
</organism>
<accession>A0A699WWV3</accession>
<feature type="non-terminal residue" evidence="1">
    <location>
        <position position="1"/>
    </location>
</feature>
<evidence type="ECO:0000313" key="1">
    <source>
        <dbReference type="EMBL" id="GFD51273.1"/>
    </source>
</evidence>
<protein>
    <submittedName>
        <fullName evidence="1">Uncharacterized protein</fullName>
    </submittedName>
</protein>
<dbReference type="EMBL" id="BKCJ011767905">
    <property type="protein sequence ID" value="GFD51273.1"/>
    <property type="molecule type" value="Genomic_DNA"/>
</dbReference>
<sequence length="85" mass="9969">VKELKTIDYSSTLLLTRKSKVPKAVKEYLRTCLDDALHNVLQKHSVDITKEHSVLAKIIKRLRQQYVPEKSTEDIRKIKMDHARQ</sequence>